<sequence>MARASRSSMKEGSGSLMSLSYVPKKRMIDPKTIPSGRPFLTNILPPEIRQKILKLILLAITGEDLCGNVRKTTEIHTWMAFKQPLICLGDLNGPPYCKARTKTKPVGLRLITRIMSVCRLFNEDLSRMLYTRTSLYLISRWHAEVLIGATARLNQKARIRMYLKKVQHLHVVVHLDNSFSALNQLTEYFPGMKSLTCQLSSCQGDCKYSVNHHVETLMNLATFWHSRGVTVHIFCNQDKYNSWAGYRNYPDPKKGKSHINEVLTIMGRKQFELTGINSVERTFALTTE</sequence>
<proteinExistence type="predicted"/>
<dbReference type="Proteomes" id="UP000824998">
    <property type="component" value="Unassembled WGS sequence"/>
</dbReference>
<comment type="caution">
    <text evidence="1">The sequence shown here is derived from an EMBL/GenBank/DDBJ whole genome shotgun (WGS) entry which is preliminary data.</text>
</comment>
<protein>
    <submittedName>
        <fullName evidence="1">Uncharacterized protein</fullName>
    </submittedName>
</protein>
<gene>
    <name evidence="1" type="ORF">BJ875DRAFT_129439</name>
</gene>
<reference evidence="1" key="1">
    <citation type="journal article" date="2021" name="IMA Fungus">
        <title>Genomic characterization of three marine fungi, including Emericellopsis atlantica sp. nov. with signatures of a generalist lifestyle and marine biomass degradation.</title>
        <authorList>
            <person name="Hagestad O.C."/>
            <person name="Hou L."/>
            <person name="Andersen J.H."/>
            <person name="Hansen E.H."/>
            <person name="Altermark B."/>
            <person name="Li C."/>
            <person name="Kuhnert E."/>
            <person name="Cox R.J."/>
            <person name="Crous P.W."/>
            <person name="Spatafora J.W."/>
            <person name="Lail K."/>
            <person name="Amirebrahimi M."/>
            <person name="Lipzen A."/>
            <person name="Pangilinan J."/>
            <person name="Andreopoulos W."/>
            <person name="Hayes R.D."/>
            <person name="Ng V."/>
            <person name="Grigoriev I.V."/>
            <person name="Jackson S.A."/>
            <person name="Sutton T.D.S."/>
            <person name="Dobson A.D.W."/>
            <person name="Rama T."/>
        </authorList>
    </citation>
    <scope>NUCLEOTIDE SEQUENCE</scope>
    <source>
        <strain evidence="1">TRa018bII</strain>
    </source>
</reference>
<organism evidence="1 2">
    <name type="scientific">Amylocarpus encephaloides</name>
    <dbReference type="NCBI Taxonomy" id="45428"/>
    <lineage>
        <taxon>Eukaryota</taxon>
        <taxon>Fungi</taxon>
        <taxon>Dikarya</taxon>
        <taxon>Ascomycota</taxon>
        <taxon>Pezizomycotina</taxon>
        <taxon>Leotiomycetes</taxon>
        <taxon>Helotiales</taxon>
        <taxon>Helotiales incertae sedis</taxon>
        <taxon>Amylocarpus</taxon>
    </lineage>
</organism>
<name>A0A9P7YC16_9HELO</name>
<keyword evidence="2" id="KW-1185">Reference proteome</keyword>
<evidence type="ECO:0000313" key="1">
    <source>
        <dbReference type="EMBL" id="KAG9231128.1"/>
    </source>
</evidence>
<evidence type="ECO:0000313" key="2">
    <source>
        <dbReference type="Proteomes" id="UP000824998"/>
    </source>
</evidence>
<dbReference type="AlphaFoldDB" id="A0A9P7YC16"/>
<accession>A0A9P7YC16</accession>
<dbReference type="EMBL" id="MU251622">
    <property type="protein sequence ID" value="KAG9231128.1"/>
    <property type="molecule type" value="Genomic_DNA"/>
</dbReference>